<organism evidence="1 2">
    <name type="scientific">Armillaria solidipes</name>
    <dbReference type="NCBI Taxonomy" id="1076256"/>
    <lineage>
        <taxon>Eukaryota</taxon>
        <taxon>Fungi</taxon>
        <taxon>Dikarya</taxon>
        <taxon>Basidiomycota</taxon>
        <taxon>Agaricomycotina</taxon>
        <taxon>Agaricomycetes</taxon>
        <taxon>Agaricomycetidae</taxon>
        <taxon>Agaricales</taxon>
        <taxon>Marasmiineae</taxon>
        <taxon>Physalacriaceae</taxon>
        <taxon>Armillaria</taxon>
    </lineage>
</organism>
<accession>A0A2H3BS46</accession>
<dbReference type="EMBL" id="KZ293443">
    <property type="protein sequence ID" value="PBK65906.1"/>
    <property type="molecule type" value="Genomic_DNA"/>
</dbReference>
<dbReference type="AlphaFoldDB" id="A0A2H3BS46"/>
<proteinExistence type="predicted"/>
<name>A0A2H3BS46_9AGAR</name>
<gene>
    <name evidence="1" type="ORF">ARMSODRAFT_380683</name>
</gene>
<protein>
    <submittedName>
        <fullName evidence="1">Uncharacterized protein</fullName>
    </submittedName>
</protein>
<dbReference type="Proteomes" id="UP000218334">
    <property type="component" value="Unassembled WGS sequence"/>
</dbReference>
<evidence type="ECO:0000313" key="1">
    <source>
        <dbReference type="EMBL" id="PBK65906.1"/>
    </source>
</evidence>
<keyword evidence="2" id="KW-1185">Reference proteome</keyword>
<reference evidence="2" key="1">
    <citation type="journal article" date="2017" name="Nat. Ecol. Evol.">
        <title>Genome expansion and lineage-specific genetic innovations in the forest pathogenic fungi Armillaria.</title>
        <authorList>
            <person name="Sipos G."/>
            <person name="Prasanna A.N."/>
            <person name="Walter M.C."/>
            <person name="O'Connor E."/>
            <person name="Balint B."/>
            <person name="Krizsan K."/>
            <person name="Kiss B."/>
            <person name="Hess J."/>
            <person name="Varga T."/>
            <person name="Slot J."/>
            <person name="Riley R."/>
            <person name="Boka B."/>
            <person name="Rigling D."/>
            <person name="Barry K."/>
            <person name="Lee J."/>
            <person name="Mihaltcheva S."/>
            <person name="LaButti K."/>
            <person name="Lipzen A."/>
            <person name="Waldron R."/>
            <person name="Moloney N.M."/>
            <person name="Sperisen C."/>
            <person name="Kredics L."/>
            <person name="Vagvoelgyi C."/>
            <person name="Patrignani A."/>
            <person name="Fitzpatrick D."/>
            <person name="Nagy I."/>
            <person name="Doyle S."/>
            <person name="Anderson J.B."/>
            <person name="Grigoriev I.V."/>
            <person name="Gueldener U."/>
            <person name="Muensterkoetter M."/>
            <person name="Nagy L.G."/>
        </authorList>
    </citation>
    <scope>NUCLEOTIDE SEQUENCE [LARGE SCALE GENOMIC DNA]</scope>
    <source>
        <strain evidence="2">28-4</strain>
    </source>
</reference>
<evidence type="ECO:0000313" key="2">
    <source>
        <dbReference type="Proteomes" id="UP000218334"/>
    </source>
</evidence>
<sequence>MIALFGSAVLPPYQLTNCLARPRRRVRKHHSVSLASLCLGIASCQQRTVAPASISFRYTLSLARCFRLMNPA</sequence>